<organism evidence="3 4">
    <name type="scientific">Fragilariopsis cylindrus CCMP1102</name>
    <dbReference type="NCBI Taxonomy" id="635003"/>
    <lineage>
        <taxon>Eukaryota</taxon>
        <taxon>Sar</taxon>
        <taxon>Stramenopiles</taxon>
        <taxon>Ochrophyta</taxon>
        <taxon>Bacillariophyta</taxon>
        <taxon>Bacillariophyceae</taxon>
        <taxon>Bacillariophycidae</taxon>
        <taxon>Bacillariales</taxon>
        <taxon>Bacillariaceae</taxon>
        <taxon>Fragilariopsis</taxon>
    </lineage>
</organism>
<feature type="non-terminal residue" evidence="3">
    <location>
        <position position="1"/>
    </location>
</feature>
<comment type="similarity">
    <text evidence="1">Belongs to the NifU family.</text>
</comment>
<evidence type="ECO:0000256" key="1">
    <source>
        <dbReference type="ARBA" id="ARBA00006420"/>
    </source>
</evidence>
<dbReference type="GO" id="GO:0009536">
    <property type="term" value="C:plastid"/>
    <property type="evidence" value="ECO:0007669"/>
    <property type="project" value="UniProtKB-ARBA"/>
</dbReference>
<evidence type="ECO:0000259" key="2">
    <source>
        <dbReference type="Pfam" id="PF01106"/>
    </source>
</evidence>
<dbReference type="SUPFAM" id="SSF117916">
    <property type="entry name" value="Fe-S cluster assembly (FSCA) domain-like"/>
    <property type="match status" value="1"/>
</dbReference>
<dbReference type="KEGG" id="fcy:FRACYDRAFT_165177"/>
<dbReference type="Gene3D" id="3.30.300.130">
    <property type="entry name" value="Fe-S cluster assembly (FSCA)"/>
    <property type="match status" value="1"/>
</dbReference>
<dbReference type="Pfam" id="PF01106">
    <property type="entry name" value="NifU"/>
    <property type="match status" value="1"/>
</dbReference>
<sequence length="74" mass="8197">LTWDNVEAVLDEMRHFLIQDGGNVIISEIDGPVVRLELQGACGSCPSSTQTMKMGLERGLREKIPEIQEVIQAM</sequence>
<dbReference type="EMBL" id="KV784360">
    <property type="protein sequence ID" value="OEU14754.1"/>
    <property type="molecule type" value="Genomic_DNA"/>
</dbReference>
<dbReference type="GO" id="GO:0005739">
    <property type="term" value="C:mitochondrion"/>
    <property type="evidence" value="ECO:0007669"/>
    <property type="project" value="TreeGrafter"/>
</dbReference>
<proteinExistence type="inferred from homology"/>
<dbReference type="OrthoDB" id="565552at2759"/>
<dbReference type="GO" id="GO:0051536">
    <property type="term" value="F:iron-sulfur cluster binding"/>
    <property type="evidence" value="ECO:0007669"/>
    <property type="project" value="InterPro"/>
</dbReference>
<feature type="non-terminal residue" evidence="3">
    <location>
        <position position="74"/>
    </location>
</feature>
<dbReference type="InterPro" id="IPR001075">
    <property type="entry name" value="NIF_FeS_clus_asmbl_NifU_C"/>
</dbReference>
<dbReference type="FunFam" id="3.30.300.130:FF:000003">
    <property type="entry name" value="NifU-like protein 3, chloroplastic"/>
    <property type="match status" value="1"/>
</dbReference>
<dbReference type="Proteomes" id="UP000095751">
    <property type="component" value="Unassembled WGS sequence"/>
</dbReference>
<dbReference type="InterPro" id="IPR034904">
    <property type="entry name" value="FSCA_dom_sf"/>
</dbReference>
<dbReference type="PANTHER" id="PTHR11178:SF25">
    <property type="entry name" value="NIFU-LIKE PROTEIN 3, CHLOROPLASTIC"/>
    <property type="match status" value="1"/>
</dbReference>
<dbReference type="GO" id="GO:0005198">
    <property type="term" value="F:structural molecule activity"/>
    <property type="evidence" value="ECO:0007669"/>
    <property type="project" value="UniProtKB-ARBA"/>
</dbReference>
<evidence type="ECO:0000313" key="3">
    <source>
        <dbReference type="EMBL" id="OEU14754.1"/>
    </source>
</evidence>
<dbReference type="GO" id="GO:0016226">
    <property type="term" value="P:iron-sulfur cluster assembly"/>
    <property type="evidence" value="ECO:0007669"/>
    <property type="project" value="InterPro"/>
</dbReference>
<protein>
    <submittedName>
        <fullName evidence="3">NifU-domain-containing protein</fullName>
    </submittedName>
</protein>
<feature type="domain" description="NIF system FeS cluster assembly NifU C-terminal" evidence="2">
    <location>
        <begin position="6"/>
        <end position="71"/>
    </location>
</feature>
<evidence type="ECO:0000313" key="4">
    <source>
        <dbReference type="Proteomes" id="UP000095751"/>
    </source>
</evidence>
<dbReference type="AlphaFoldDB" id="A0A1E7F9E1"/>
<dbReference type="GO" id="GO:0005506">
    <property type="term" value="F:iron ion binding"/>
    <property type="evidence" value="ECO:0007669"/>
    <property type="project" value="InterPro"/>
</dbReference>
<reference evidence="3 4" key="1">
    <citation type="submission" date="2016-09" db="EMBL/GenBank/DDBJ databases">
        <title>Extensive genetic diversity and differential bi-allelic expression allows diatom success in the polar Southern Ocean.</title>
        <authorList>
            <consortium name="DOE Joint Genome Institute"/>
            <person name="Mock T."/>
            <person name="Otillar R.P."/>
            <person name="Strauss J."/>
            <person name="Dupont C."/>
            <person name="Frickenhaus S."/>
            <person name="Maumus F."/>
            <person name="Mcmullan M."/>
            <person name="Sanges R."/>
            <person name="Schmutz J."/>
            <person name="Toseland A."/>
            <person name="Valas R."/>
            <person name="Veluchamy A."/>
            <person name="Ward B.J."/>
            <person name="Allen A."/>
            <person name="Barry K."/>
            <person name="Falciatore A."/>
            <person name="Ferrante M."/>
            <person name="Fortunato A.E."/>
            <person name="Gloeckner G."/>
            <person name="Gruber A."/>
            <person name="Hipkin R."/>
            <person name="Janech M."/>
            <person name="Kroth P."/>
            <person name="Leese F."/>
            <person name="Lindquist E."/>
            <person name="Lyon B.R."/>
            <person name="Martin J."/>
            <person name="Mayer C."/>
            <person name="Parker M."/>
            <person name="Quesneville H."/>
            <person name="Raymond J."/>
            <person name="Uhlig C."/>
            <person name="Valentin K.U."/>
            <person name="Worden A.Z."/>
            <person name="Armbrust E.V."/>
            <person name="Bowler C."/>
            <person name="Green B."/>
            <person name="Moulton V."/>
            <person name="Van Oosterhout C."/>
            <person name="Grigoriev I."/>
        </authorList>
    </citation>
    <scope>NUCLEOTIDE SEQUENCE [LARGE SCALE GENOMIC DNA]</scope>
    <source>
        <strain evidence="3 4">CCMP1102</strain>
    </source>
</reference>
<accession>A0A1E7F9E1</accession>
<dbReference type="PANTHER" id="PTHR11178">
    <property type="entry name" value="IRON-SULFUR CLUSTER SCAFFOLD PROTEIN NFU-RELATED"/>
    <property type="match status" value="1"/>
</dbReference>
<dbReference type="InParanoid" id="A0A1E7F9E1"/>
<gene>
    <name evidence="3" type="ORF">FRACYDRAFT_165177</name>
</gene>
<keyword evidence="4" id="KW-1185">Reference proteome</keyword>
<name>A0A1E7F9E1_9STRA</name>